<evidence type="ECO:0000313" key="6">
    <source>
        <dbReference type="Proteomes" id="UP001470230"/>
    </source>
</evidence>
<keyword evidence="6" id="KW-1185">Reference proteome</keyword>
<feature type="region of interest" description="Disordered" evidence="4">
    <location>
        <begin position="379"/>
        <end position="415"/>
    </location>
</feature>
<organism evidence="5 6">
    <name type="scientific">Tritrichomonas musculus</name>
    <dbReference type="NCBI Taxonomy" id="1915356"/>
    <lineage>
        <taxon>Eukaryota</taxon>
        <taxon>Metamonada</taxon>
        <taxon>Parabasalia</taxon>
        <taxon>Tritrichomonadida</taxon>
        <taxon>Tritrichomonadidae</taxon>
        <taxon>Tritrichomonas</taxon>
    </lineage>
</organism>
<proteinExistence type="predicted"/>
<dbReference type="PANTHER" id="PTHR12241:SF154">
    <property type="entry name" value="TUBULIN POLYGLUTAMYLASE TTLL11"/>
    <property type="match status" value="1"/>
</dbReference>
<protein>
    <submittedName>
        <fullName evidence="5">Positive regulation of cilium movement</fullName>
    </submittedName>
</protein>
<dbReference type="PANTHER" id="PTHR12241">
    <property type="entry name" value="TUBULIN POLYGLUTAMYLASE"/>
    <property type="match status" value="1"/>
</dbReference>
<evidence type="ECO:0000256" key="2">
    <source>
        <dbReference type="ARBA" id="ARBA00022741"/>
    </source>
</evidence>
<name>A0ABR2K151_9EUKA</name>
<evidence type="ECO:0000256" key="1">
    <source>
        <dbReference type="ARBA" id="ARBA00022598"/>
    </source>
</evidence>
<dbReference type="Gene3D" id="3.30.470.20">
    <property type="entry name" value="ATP-grasp fold, B domain"/>
    <property type="match status" value="1"/>
</dbReference>
<dbReference type="Pfam" id="PF03133">
    <property type="entry name" value="TTL"/>
    <property type="match status" value="1"/>
</dbReference>
<evidence type="ECO:0000313" key="5">
    <source>
        <dbReference type="EMBL" id="KAK8884682.1"/>
    </source>
</evidence>
<keyword evidence="3" id="KW-0067">ATP-binding</keyword>
<reference evidence="5 6" key="1">
    <citation type="submission" date="2024-04" db="EMBL/GenBank/DDBJ databases">
        <title>Tritrichomonas musculus Genome.</title>
        <authorList>
            <person name="Alves-Ferreira E."/>
            <person name="Grigg M."/>
            <person name="Lorenzi H."/>
            <person name="Galac M."/>
        </authorList>
    </citation>
    <scope>NUCLEOTIDE SEQUENCE [LARGE SCALE GENOMIC DNA]</scope>
    <source>
        <strain evidence="5 6">EAF2021</strain>
    </source>
</reference>
<evidence type="ECO:0000256" key="3">
    <source>
        <dbReference type="ARBA" id="ARBA00022840"/>
    </source>
</evidence>
<feature type="compositionally biased region" description="Polar residues" evidence="4">
    <location>
        <begin position="381"/>
        <end position="394"/>
    </location>
</feature>
<dbReference type="EMBL" id="JAPFFF010000008">
    <property type="protein sequence ID" value="KAK8884682.1"/>
    <property type="molecule type" value="Genomic_DNA"/>
</dbReference>
<sequence>MFPAQYLIDVKKVKYPIVKTAIGRTKFIQVSNDPKAALIWWDGFISTDEYINLLPYQKINKIPGMDVICYKSNFFQSLQKMKNIYPSFYSFFATTFQLPYQYSEFLLENNRLQGKATWIFKPRAGCSGIGIRLIQNSLDVSRESRSAIIQRYISPYLIDGYKFDFRLYILISKVSPYTVYIYEDGLARFCSEPYTPPNCQNLDNHFSHLTNTAVNVKSGEHDNICRLASSVLQLIPNNSALWNKIKQDVALTMIALLPQIIHNINLYSLDNRESKKKFSNPPHPYLSPIDRYFHICGIDILINHRGEPFVLELNDRPSLSVTFPIEEPLKTKMIFDALKVMFTNEFGGWQKILPPPETTLTSNVLNQIQQQVLKGVKIPSSMPTIQKNQKTQKPSIPRYYNPKHSNLPPLSRTLQ</sequence>
<evidence type="ECO:0000256" key="4">
    <source>
        <dbReference type="SAM" id="MobiDB-lite"/>
    </source>
</evidence>
<comment type="caution">
    <text evidence="5">The sequence shown here is derived from an EMBL/GenBank/DDBJ whole genome shotgun (WGS) entry which is preliminary data.</text>
</comment>
<dbReference type="PROSITE" id="PS51221">
    <property type="entry name" value="TTL"/>
    <property type="match status" value="1"/>
</dbReference>
<dbReference type="InterPro" id="IPR004344">
    <property type="entry name" value="TTL/TTLL_fam"/>
</dbReference>
<accession>A0ABR2K151</accession>
<keyword evidence="2" id="KW-0547">Nucleotide-binding</keyword>
<dbReference type="Proteomes" id="UP001470230">
    <property type="component" value="Unassembled WGS sequence"/>
</dbReference>
<gene>
    <name evidence="5" type="ORF">M9Y10_043801</name>
</gene>
<keyword evidence="1" id="KW-0436">Ligase</keyword>
<dbReference type="SUPFAM" id="SSF56059">
    <property type="entry name" value="Glutathione synthetase ATP-binding domain-like"/>
    <property type="match status" value="1"/>
</dbReference>